<dbReference type="InterPro" id="IPR019829">
    <property type="entry name" value="Macrophage_inhib_fac_CS"/>
</dbReference>
<dbReference type="PANTHER" id="PTHR11954:SF6">
    <property type="entry name" value="MACROPHAGE MIGRATION INHIBITORY FACTOR"/>
    <property type="match status" value="1"/>
</dbReference>
<dbReference type="EnsemblMetazoa" id="XM_001198138">
    <property type="protein sequence ID" value="XP_001198138"/>
    <property type="gene ID" value="LOC762494"/>
</dbReference>
<comment type="similarity">
    <text evidence="2">Belongs to the MIF family.</text>
</comment>
<dbReference type="SUPFAM" id="SSF55331">
    <property type="entry name" value="Tautomerase/MIF"/>
    <property type="match status" value="1"/>
</dbReference>
<name>A0A7M7G408_STRPU</name>
<dbReference type="InterPro" id="IPR014347">
    <property type="entry name" value="Tautomerase/MIF_sf"/>
</dbReference>
<dbReference type="PROSITE" id="PS01158">
    <property type="entry name" value="MIF"/>
    <property type="match status" value="1"/>
</dbReference>
<evidence type="ECO:0000256" key="7">
    <source>
        <dbReference type="ARBA" id="ARBA00036823"/>
    </source>
</evidence>
<dbReference type="EC" id="5.3.2.1" evidence="9"/>
<evidence type="ECO:0000256" key="3">
    <source>
        <dbReference type="ARBA" id="ARBA00022514"/>
    </source>
</evidence>
<dbReference type="GO" id="GO:0050178">
    <property type="term" value="F:phenylpyruvate tautomerase activity"/>
    <property type="evidence" value="ECO:0000318"/>
    <property type="project" value="GO_Central"/>
</dbReference>
<keyword evidence="5" id="KW-0413">Isomerase</keyword>
<dbReference type="InParanoid" id="A0A7M7G408"/>
<dbReference type="Gene3D" id="3.30.429.10">
    <property type="entry name" value="Macrophage Migration Inhibitory Factor"/>
    <property type="match status" value="1"/>
</dbReference>
<dbReference type="Proteomes" id="UP000007110">
    <property type="component" value="Unassembled WGS sequence"/>
</dbReference>
<dbReference type="GO" id="GO:0005125">
    <property type="term" value="F:cytokine activity"/>
    <property type="evidence" value="ECO:0000318"/>
    <property type="project" value="GO_Central"/>
</dbReference>
<evidence type="ECO:0000256" key="9">
    <source>
        <dbReference type="ARBA" id="ARBA00039086"/>
    </source>
</evidence>
<dbReference type="FunCoup" id="A0A7M7G408">
    <property type="interactions" value="650"/>
</dbReference>
<comment type="catalytic activity">
    <reaction evidence="7">
        <text>L-dopachrome = 5,6-dihydroxyindole-2-carboxylate</text>
        <dbReference type="Rhea" id="RHEA:13041"/>
        <dbReference type="ChEBI" id="CHEBI:16875"/>
        <dbReference type="ChEBI" id="CHEBI:57509"/>
        <dbReference type="EC" id="5.3.3.12"/>
    </reaction>
</comment>
<organism evidence="13 14">
    <name type="scientific">Strongylocentrotus purpuratus</name>
    <name type="common">Purple sea urchin</name>
    <dbReference type="NCBI Taxonomy" id="7668"/>
    <lineage>
        <taxon>Eukaryota</taxon>
        <taxon>Metazoa</taxon>
        <taxon>Echinodermata</taxon>
        <taxon>Eleutherozoa</taxon>
        <taxon>Echinozoa</taxon>
        <taxon>Echinoidea</taxon>
        <taxon>Euechinoidea</taxon>
        <taxon>Echinacea</taxon>
        <taxon>Camarodonta</taxon>
        <taxon>Echinidea</taxon>
        <taxon>Strongylocentrotidae</taxon>
        <taxon>Strongylocentrotus</taxon>
    </lineage>
</organism>
<proteinExistence type="inferred from homology"/>
<evidence type="ECO:0000256" key="12">
    <source>
        <dbReference type="ARBA" id="ARBA00042730"/>
    </source>
</evidence>
<evidence type="ECO:0000256" key="1">
    <source>
        <dbReference type="ARBA" id="ARBA00004613"/>
    </source>
</evidence>
<dbReference type="RefSeq" id="XP_001198138.3">
    <property type="nucleotide sequence ID" value="XM_001198138.4"/>
</dbReference>
<dbReference type="GeneID" id="762494"/>
<evidence type="ECO:0000256" key="11">
    <source>
        <dbReference type="ARBA" id="ARBA00041912"/>
    </source>
</evidence>
<comment type="catalytic activity">
    <reaction evidence="6">
        <text>3-phenylpyruvate = enol-phenylpyruvate</text>
        <dbReference type="Rhea" id="RHEA:17097"/>
        <dbReference type="ChEBI" id="CHEBI:16815"/>
        <dbReference type="ChEBI" id="CHEBI:18005"/>
        <dbReference type="EC" id="5.3.2.1"/>
    </reaction>
</comment>
<protein>
    <recommendedName>
        <fullName evidence="12">L-dopachrome isomerase</fullName>
        <ecNumber evidence="9">5.3.2.1</ecNumber>
        <ecNumber evidence="8">5.3.3.12</ecNumber>
    </recommendedName>
    <alternativeName>
        <fullName evidence="10">L-dopachrome tautomerase</fullName>
    </alternativeName>
    <alternativeName>
        <fullName evidence="11">Phenylpyruvate tautomerase</fullName>
    </alternativeName>
</protein>
<sequence>MPALEIFTNVKEDSIPADFFPNLSSVFQKAIGKPEKFICIRLVPNQMMSFAGSTEPCAVANVRSIGNLGLEENKVITQIITAEMTKIGVKADRMYVIFRDLARQDVGWNNTTFAS</sequence>
<dbReference type="EC" id="5.3.3.12" evidence="8"/>
<keyword evidence="3" id="KW-0202">Cytokine</keyword>
<dbReference type="OMA" id="YINFFDM"/>
<reference evidence="13" key="2">
    <citation type="submission" date="2021-01" db="UniProtKB">
        <authorList>
            <consortium name="EnsemblMetazoa"/>
        </authorList>
    </citation>
    <scope>IDENTIFICATION</scope>
</reference>
<dbReference type="GO" id="GO:0005615">
    <property type="term" value="C:extracellular space"/>
    <property type="evidence" value="ECO:0000318"/>
    <property type="project" value="GO_Central"/>
</dbReference>
<evidence type="ECO:0000313" key="13">
    <source>
        <dbReference type="EnsemblMetazoa" id="XP_001198138"/>
    </source>
</evidence>
<dbReference type="InterPro" id="IPR001398">
    <property type="entry name" value="Macrophage_inhib_fac"/>
</dbReference>
<evidence type="ECO:0000256" key="5">
    <source>
        <dbReference type="ARBA" id="ARBA00023235"/>
    </source>
</evidence>
<dbReference type="Pfam" id="PF01187">
    <property type="entry name" value="MIF"/>
    <property type="match status" value="1"/>
</dbReference>
<keyword evidence="4" id="KW-0964">Secreted</keyword>
<evidence type="ECO:0000313" key="14">
    <source>
        <dbReference type="Proteomes" id="UP000007110"/>
    </source>
</evidence>
<evidence type="ECO:0000256" key="4">
    <source>
        <dbReference type="ARBA" id="ARBA00022525"/>
    </source>
</evidence>
<dbReference type="OrthoDB" id="255819at2759"/>
<dbReference type="PANTHER" id="PTHR11954">
    <property type="entry name" value="D-DOPACHROME DECARBOXYLASE"/>
    <property type="match status" value="1"/>
</dbReference>
<accession>A0A7M7G408</accession>
<comment type="subcellular location">
    <subcellularLocation>
        <location evidence="1">Secreted</location>
    </subcellularLocation>
</comment>
<keyword evidence="14" id="KW-1185">Reference proteome</keyword>
<evidence type="ECO:0000256" key="8">
    <source>
        <dbReference type="ARBA" id="ARBA00038932"/>
    </source>
</evidence>
<reference evidence="14" key="1">
    <citation type="submission" date="2015-02" db="EMBL/GenBank/DDBJ databases">
        <title>Genome sequencing for Strongylocentrotus purpuratus.</title>
        <authorList>
            <person name="Murali S."/>
            <person name="Liu Y."/>
            <person name="Vee V."/>
            <person name="English A."/>
            <person name="Wang M."/>
            <person name="Skinner E."/>
            <person name="Han Y."/>
            <person name="Muzny D.M."/>
            <person name="Worley K.C."/>
            <person name="Gibbs R.A."/>
        </authorList>
    </citation>
    <scope>NUCLEOTIDE SEQUENCE</scope>
</reference>
<dbReference type="KEGG" id="spu:762494"/>
<dbReference type="AlphaFoldDB" id="A0A7M7G408"/>
<evidence type="ECO:0000256" key="2">
    <source>
        <dbReference type="ARBA" id="ARBA00005851"/>
    </source>
</evidence>
<evidence type="ECO:0000256" key="10">
    <source>
        <dbReference type="ARBA" id="ARBA00041631"/>
    </source>
</evidence>
<evidence type="ECO:0000256" key="6">
    <source>
        <dbReference type="ARBA" id="ARBA00036735"/>
    </source>
</evidence>
<dbReference type="GO" id="GO:0004167">
    <property type="term" value="F:dopachrome isomerase activity"/>
    <property type="evidence" value="ECO:0007669"/>
    <property type="project" value="UniProtKB-EC"/>
</dbReference>